<proteinExistence type="predicted"/>
<geneLocation type="plasmid" evidence="5 6">
    <name>pDAETH-2</name>
</geneLocation>
<dbReference type="Pfam" id="PF00392">
    <property type="entry name" value="GntR"/>
    <property type="match status" value="1"/>
</dbReference>
<keyword evidence="3" id="KW-0804">Transcription</keyword>
<dbReference type="PANTHER" id="PTHR38445:SF7">
    <property type="entry name" value="GNTR-FAMILY TRANSCRIPTIONAL REGULATOR"/>
    <property type="match status" value="1"/>
</dbReference>
<dbReference type="InterPro" id="IPR000524">
    <property type="entry name" value="Tscrpt_reg_HTH_GntR"/>
</dbReference>
<dbReference type="PROSITE" id="PS50949">
    <property type="entry name" value="HTH_GNTR"/>
    <property type="match status" value="1"/>
</dbReference>
<dbReference type="SUPFAM" id="SSF46785">
    <property type="entry name" value="Winged helix' DNA-binding domain"/>
    <property type="match status" value="1"/>
</dbReference>
<accession>A0ABM8AJK3</accession>
<evidence type="ECO:0000313" key="5">
    <source>
        <dbReference type="EMBL" id="BDP44016.1"/>
    </source>
</evidence>
<feature type="domain" description="HTH gntR-type" evidence="4">
    <location>
        <begin position="24"/>
        <end position="92"/>
    </location>
</feature>
<reference evidence="5" key="1">
    <citation type="submission" date="2022-07" db="EMBL/GenBank/DDBJ databases">
        <title>Complete Genome Sequence of the Radioresistant Bacterium Deinococcus aetherius ST0316, Isolated from the Air Dust collected in Lower Stratosphere above Japan.</title>
        <authorList>
            <person name="Satoh K."/>
            <person name="Hagiwara K."/>
            <person name="Katsumata K."/>
            <person name="Kubo A."/>
            <person name="Yokobori S."/>
            <person name="Yamagishi A."/>
            <person name="Oono Y."/>
            <person name="Narumi I."/>
        </authorList>
    </citation>
    <scope>NUCLEOTIDE SEQUENCE</scope>
    <source>
        <strain evidence="5">ST0316</strain>
        <plasmid evidence="5">pDAETH-2</plasmid>
    </source>
</reference>
<keyword evidence="5" id="KW-0614">Plasmid</keyword>
<evidence type="ECO:0000256" key="2">
    <source>
        <dbReference type="ARBA" id="ARBA00023125"/>
    </source>
</evidence>
<dbReference type="InterPro" id="IPR036388">
    <property type="entry name" value="WH-like_DNA-bd_sf"/>
</dbReference>
<evidence type="ECO:0000313" key="6">
    <source>
        <dbReference type="Proteomes" id="UP001064971"/>
    </source>
</evidence>
<keyword evidence="6" id="KW-1185">Reference proteome</keyword>
<gene>
    <name evidence="5" type="ORF">DAETH_39850</name>
</gene>
<keyword evidence="1" id="KW-0805">Transcription regulation</keyword>
<keyword evidence="2" id="KW-0238">DNA-binding</keyword>
<dbReference type="RefSeq" id="WP_264778379.1">
    <property type="nucleotide sequence ID" value="NZ_AP026562.1"/>
</dbReference>
<evidence type="ECO:0000259" key="4">
    <source>
        <dbReference type="PROSITE" id="PS50949"/>
    </source>
</evidence>
<name>A0ABM8AJK3_9DEIO</name>
<evidence type="ECO:0000256" key="3">
    <source>
        <dbReference type="ARBA" id="ARBA00023163"/>
    </source>
</evidence>
<dbReference type="Proteomes" id="UP001064971">
    <property type="component" value="Plasmid pDAETH-2"/>
</dbReference>
<evidence type="ECO:0000256" key="1">
    <source>
        <dbReference type="ARBA" id="ARBA00023015"/>
    </source>
</evidence>
<protein>
    <recommendedName>
        <fullName evidence="4">HTH gntR-type domain-containing protein</fullName>
    </recommendedName>
</protein>
<dbReference type="InterPro" id="IPR036390">
    <property type="entry name" value="WH_DNA-bd_sf"/>
</dbReference>
<dbReference type="SMART" id="SM00345">
    <property type="entry name" value="HTH_GNTR"/>
    <property type="match status" value="1"/>
</dbReference>
<dbReference type="PANTHER" id="PTHR38445">
    <property type="entry name" value="HTH-TYPE TRANSCRIPTIONAL REPRESSOR YTRA"/>
    <property type="match status" value="1"/>
</dbReference>
<organism evidence="5 6">
    <name type="scientific">Deinococcus aetherius</name>
    <dbReference type="NCBI Taxonomy" id="200252"/>
    <lineage>
        <taxon>Bacteria</taxon>
        <taxon>Thermotogati</taxon>
        <taxon>Deinococcota</taxon>
        <taxon>Deinococci</taxon>
        <taxon>Deinococcales</taxon>
        <taxon>Deinococcaceae</taxon>
        <taxon>Deinococcus</taxon>
    </lineage>
</organism>
<dbReference type="Gene3D" id="1.10.10.10">
    <property type="entry name" value="Winged helix-like DNA-binding domain superfamily/Winged helix DNA-binding domain"/>
    <property type="match status" value="1"/>
</dbReference>
<dbReference type="EMBL" id="AP026562">
    <property type="protein sequence ID" value="BDP44016.1"/>
    <property type="molecule type" value="Genomic_DNA"/>
</dbReference>
<sequence length="342" mass="37156">MNHSAPAQETAPRFAFHIDRSLSVPVGVQLRGQIEYGVACGEIPRGAQMPSVRELSQDLGLAHVTVAGVYKELGQKGLLTTHPGRGTFVADGQGNPARDLAALHRAVERLLAEAQRLGFSPEEVAQVLGAGLSRPRPSGRPLRLAFVGIFPEATRFYVDELRRQLPPHDRIEALTVQDLLDDTVAARVSEADLVITLGHREAQVRDLLSGPPVVSVQFIPADFTRTALAALSPLTRLGLVVTFEDFLPTMRAGVARFAPHIDHVQAVTLHSPGLSELLRGSDVIVYATGSERVVAELPSGTQAFEYRHVPDPRAVEATLLPLIEERRLHLSAQEQERIPDAN</sequence>